<dbReference type="PANTHER" id="PTHR34796:SF1">
    <property type="entry name" value="EXPRESSED PROTEIN"/>
    <property type="match status" value="1"/>
</dbReference>
<dbReference type="Proteomes" id="UP001627284">
    <property type="component" value="Unassembled WGS sequence"/>
</dbReference>
<evidence type="ECO:0000313" key="2">
    <source>
        <dbReference type="Proteomes" id="UP001627284"/>
    </source>
</evidence>
<dbReference type="InterPro" id="IPR023203">
    <property type="entry name" value="TTHA0068_sf"/>
</dbReference>
<evidence type="ECO:0008006" key="3">
    <source>
        <dbReference type="Google" id="ProtNLM"/>
    </source>
</evidence>
<feature type="non-terminal residue" evidence="1">
    <location>
        <position position="1"/>
    </location>
</feature>
<protein>
    <recommendedName>
        <fullName evidence="3">DUF309 domain-containing protein</fullName>
    </recommendedName>
</protein>
<accession>A0ABD2UZN2</accession>
<dbReference type="AlphaFoldDB" id="A0ABD2UZN2"/>
<gene>
    <name evidence="1" type="ORF">AABB24_005116</name>
</gene>
<dbReference type="Gene3D" id="1.10.3450.10">
    <property type="entry name" value="TTHA0068-like"/>
    <property type="match status" value="1"/>
</dbReference>
<organism evidence="1 2">
    <name type="scientific">Solanum stoloniferum</name>
    <dbReference type="NCBI Taxonomy" id="62892"/>
    <lineage>
        <taxon>Eukaryota</taxon>
        <taxon>Viridiplantae</taxon>
        <taxon>Streptophyta</taxon>
        <taxon>Embryophyta</taxon>
        <taxon>Tracheophyta</taxon>
        <taxon>Spermatophyta</taxon>
        <taxon>Magnoliopsida</taxon>
        <taxon>eudicotyledons</taxon>
        <taxon>Gunneridae</taxon>
        <taxon>Pentapetalae</taxon>
        <taxon>asterids</taxon>
        <taxon>lamiids</taxon>
        <taxon>Solanales</taxon>
        <taxon>Solanaceae</taxon>
        <taxon>Solanoideae</taxon>
        <taxon>Solaneae</taxon>
        <taxon>Solanum</taxon>
    </lineage>
</organism>
<name>A0ABD2UZN2_9SOLN</name>
<evidence type="ECO:0000313" key="1">
    <source>
        <dbReference type="EMBL" id="KAL3372926.1"/>
    </source>
</evidence>
<dbReference type="PANTHER" id="PTHR34796">
    <property type="entry name" value="EXPRESSED PROTEIN"/>
    <property type="match status" value="1"/>
</dbReference>
<dbReference type="Pfam" id="PF03745">
    <property type="entry name" value="DUF309"/>
    <property type="match status" value="1"/>
</dbReference>
<dbReference type="EMBL" id="JBJKTR010000003">
    <property type="protein sequence ID" value="KAL3372926.1"/>
    <property type="molecule type" value="Genomic_DNA"/>
</dbReference>
<comment type="caution">
    <text evidence="1">The sequence shown here is derived from an EMBL/GenBank/DDBJ whole genome shotgun (WGS) entry which is preliminary data.</text>
</comment>
<dbReference type="SUPFAM" id="SSF140663">
    <property type="entry name" value="TTHA0068-like"/>
    <property type="match status" value="1"/>
</dbReference>
<keyword evidence="2" id="KW-1185">Reference proteome</keyword>
<reference evidence="1 2" key="1">
    <citation type="submission" date="2024-05" db="EMBL/GenBank/DDBJ databases">
        <title>De novo assembly of an allotetraploid wild potato.</title>
        <authorList>
            <person name="Hosaka A.J."/>
        </authorList>
    </citation>
    <scope>NUCLEOTIDE SEQUENCE [LARGE SCALE GENOMIC DNA]</scope>
    <source>
        <tissue evidence="1">Young leaves</tissue>
    </source>
</reference>
<sequence>HNKRDKKDAARKINSSMANNISISLPKFNQTLISFTNISSLSNFPYSKVHFHNQLYYHQFKETNYTSPSSYSYRLFSRRSFVEDEDDHKSKNYSFQEAVALFNSRDYYRCHDVLEALWNESQEPIRTLLHGILQCAVGFHHLFNKNHRGAMMELGEGLCKLRKFNFENGPFYEFEKEISQVLDFIYRTQIEVAACGDDICVTMDQSQRSYQLLGGFAAGQQLYTLVSDNYQDDYCYLVFSYGKYHENVEQLRIKLPTIDASEENLKELEYN</sequence>
<proteinExistence type="predicted"/>
<dbReference type="InterPro" id="IPR005500">
    <property type="entry name" value="DUF309"/>
</dbReference>